<keyword evidence="3" id="KW-1185">Reference proteome</keyword>
<dbReference type="AlphaFoldDB" id="A0A2N0HJW3"/>
<keyword evidence="1" id="KW-0812">Transmembrane</keyword>
<name>A0A2N0HJW3_9SPHN</name>
<proteinExistence type="predicted"/>
<dbReference type="OrthoDB" id="7349915at2"/>
<feature type="transmembrane region" description="Helical" evidence="1">
    <location>
        <begin position="12"/>
        <end position="43"/>
    </location>
</feature>
<keyword evidence="1" id="KW-1133">Transmembrane helix</keyword>
<evidence type="ECO:0000313" key="3">
    <source>
        <dbReference type="Proteomes" id="UP000232587"/>
    </source>
</evidence>
<dbReference type="RefSeq" id="WP_157812497.1">
    <property type="nucleotide sequence ID" value="NZ_PHUF01000003.1"/>
</dbReference>
<dbReference type="Proteomes" id="UP000232587">
    <property type="component" value="Unassembled WGS sequence"/>
</dbReference>
<keyword evidence="1" id="KW-0472">Membrane</keyword>
<feature type="transmembrane region" description="Helical" evidence="1">
    <location>
        <begin position="114"/>
        <end position="135"/>
    </location>
</feature>
<evidence type="ECO:0000256" key="1">
    <source>
        <dbReference type="SAM" id="Phobius"/>
    </source>
</evidence>
<dbReference type="Pfam" id="PF11188">
    <property type="entry name" value="DUF2975"/>
    <property type="match status" value="1"/>
</dbReference>
<evidence type="ECO:0000313" key="2">
    <source>
        <dbReference type="EMBL" id="PKB19243.1"/>
    </source>
</evidence>
<feature type="transmembrane region" description="Helical" evidence="1">
    <location>
        <begin position="147"/>
        <end position="167"/>
    </location>
</feature>
<sequence length="181" mass="19385">MPHAKPDALLGFAKAFVSFLIVLAWIVLAVMALTTVALGGAWAVQHPDLIREMAKNMKPGAELWEAMTALLLILALVAAMAAMALRWLQKLKAIIDSVSLGDPFAPENADRLRAMGWLTVAIELTSTPVGALGEWLARTFKDATSDFGLSLGGLLLAMVLFILARVFREGAAMRADLEGTV</sequence>
<feature type="transmembrane region" description="Helical" evidence="1">
    <location>
        <begin position="63"/>
        <end position="85"/>
    </location>
</feature>
<protein>
    <recommendedName>
        <fullName evidence="4">DUF2975 family protein</fullName>
    </recommendedName>
</protein>
<dbReference type="EMBL" id="PHUF01000003">
    <property type="protein sequence ID" value="PKB19243.1"/>
    <property type="molecule type" value="Genomic_DNA"/>
</dbReference>
<dbReference type="InterPro" id="IPR021354">
    <property type="entry name" value="DUF2975"/>
</dbReference>
<reference evidence="2 3" key="1">
    <citation type="submission" date="2017-11" db="EMBL/GenBank/DDBJ databases">
        <title>Genomic Encyclopedia of Type Strains, Phase III (KMG-III): the genomes of soil and plant-associated and newly described type strains.</title>
        <authorList>
            <person name="Whitman W."/>
        </authorList>
    </citation>
    <scope>NUCLEOTIDE SEQUENCE [LARGE SCALE GENOMIC DNA]</scope>
    <source>
        <strain evidence="2 3">CGMCC 1.12274</strain>
    </source>
</reference>
<evidence type="ECO:0008006" key="4">
    <source>
        <dbReference type="Google" id="ProtNLM"/>
    </source>
</evidence>
<comment type="caution">
    <text evidence="2">The sequence shown here is derived from an EMBL/GenBank/DDBJ whole genome shotgun (WGS) entry which is preliminary data.</text>
</comment>
<gene>
    <name evidence="2" type="ORF">B0I00_1473</name>
</gene>
<accession>A0A2N0HJW3</accession>
<organism evidence="2 3">
    <name type="scientific">Novosphingobium kunmingense</name>
    <dbReference type="NCBI Taxonomy" id="1211806"/>
    <lineage>
        <taxon>Bacteria</taxon>
        <taxon>Pseudomonadati</taxon>
        <taxon>Pseudomonadota</taxon>
        <taxon>Alphaproteobacteria</taxon>
        <taxon>Sphingomonadales</taxon>
        <taxon>Sphingomonadaceae</taxon>
        <taxon>Novosphingobium</taxon>
    </lineage>
</organism>